<dbReference type="Proteomes" id="UP000245980">
    <property type="component" value="Unassembled WGS sequence"/>
</dbReference>
<name>A0A855XKA9_LIMRT</name>
<protein>
    <submittedName>
        <fullName evidence="1">Uncharacterized protein</fullName>
    </submittedName>
</protein>
<comment type="caution">
    <text evidence="1">The sequence shown here is derived from an EMBL/GenBank/DDBJ whole genome shotgun (WGS) entry which is preliminary data.</text>
</comment>
<organism evidence="1 2">
    <name type="scientific">Limosilactobacillus reuteri</name>
    <name type="common">Lactobacillus reuteri</name>
    <dbReference type="NCBI Taxonomy" id="1598"/>
    <lineage>
        <taxon>Bacteria</taxon>
        <taxon>Bacillati</taxon>
        <taxon>Bacillota</taxon>
        <taxon>Bacilli</taxon>
        <taxon>Lactobacillales</taxon>
        <taxon>Lactobacillaceae</taxon>
        <taxon>Limosilactobacillus</taxon>
    </lineage>
</organism>
<sequence length="127" mass="14576">MIKVTDLLTRQEVIVDDSKKKITDFSNKNGLIYYSAPEANTEVEHWVDYKVNGHVDDVEEKLSTYNNAVRLAYAKVVNFAASENDPDGEIWNGVVEYVKHNQEKFFDENGDWKDNTTVGINVKDFLN</sequence>
<gene>
    <name evidence="1" type="ORF">DKZ22_11815</name>
</gene>
<evidence type="ECO:0000313" key="1">
    <source>
        <dbReference type="EMBL" id="PWT39090.1"/>
    </source>
</evidence>
<proteinExistence type="predicted"/>
<evidence type="ECO:0000313" key="2">
    <source>
        <dbReference type="Proteomes" id="UP000245980"/>
    </source>
</evidence>
<dbReference type="AlphaFoldDB" id="A0A855XKA9"/>
<dbReference type="RefSeq" id="WP_109884005.1">
    <property type="nucleotide sequence ID" value="NZ_JAQOWD010000082.1"/>
</dbReference>
<dbReference type="EMBL" id="QGHT01000108">
    <property type="protein sequence ID" value="PWT39090.1"/>
    <property type="molecule type" value="Genomic_DNA"/>
</dbReference>
<accession>A0A855XKA9</accession>
<reference evidence="1 2" key="1">
    <citation type="journal article" date="2018" name="Front. Microbiol.">
        <title>Comparative Genomics of the Herbivore Gut Symbiont Lactobacillus reuteri Reveals Genetic Diversity and Lifestyle Adaptation.</title>
        <authorList>
            <person name="Zhao J."/>
        </authorList>
    </citation>
    <scope>NUCLEOTIDE SEQUENCE [LARGE SCALE GENOMIC DNA]</scope>
    <source>
        <strain evidence="1 2">LR10</strain>
    </source>
</reference>